<evidence type="ECO:0000313" key="1">
    <source>
        <dbReference type="EMBL" id="MDG5754816.1"/>
    </source>
</evidence>
<sequence length="107" mass="12384">MQYLEMEAEIEALRRKAQNKGEAVQYKRESYDHVRGYHMKAYQLEDVPKDLDYISVAELLQNEFLPGVAPYEFLKVEKNERQLGWFVTVGKSVTINIVDCPLSAAKT</sequence>
<accession>A0ABT6H636</accession>
<name>A0ABT6H636_9BACI</name>
<organism evidence="1 2">
    <name type="scientific">Ectobacillus antri</name>
    <dbReference type="NCBI Taxonomy" id="2486280"/>
    <lineage>
        <taxon>Bacteria</taxon>
        <taxon>Bacillati</taxon>
        <taxon>Bacillota</taxon>
        <taxon>Bacilli</taxon>
        <taxon>Bacillales</taxon>
        <taxon>Bacillaceae</taxon>
        <taxon>Ectobacillus</taxon>
    </lineage>
</organism>
<dbReference type="Proteomes" id="UP001218246">
    <property type="component" value="Unassembled WGS sequence"/>
</dbReference>
<reference evidence="1 2" key="1">
    <citation type="submission" date="2023-04" db="EMBL/GenBank/DDBJ databases">
        <title>Ectobacillus antri isolated from activated sludge.</title>
        <authorList>
            <person name="Yan P."/>
            <person name="Liu X."/>
        </authorList>
    </citation>
    <scope>NUCLEOTIDE SEQUENCE [LARGE SCALE GENOMIC DNA]</scope>
    <source>
        <strain evidence="1 2">C18H</strain>
    </source>
</reference>
<comment type="caution">
    <text evidence="1">The sequence shown here is derived from an EMBL/GenBank/DDBJ whole genome shotgun (WGS) entry which is preliminary data.</text>
</comment>
<gene>
    <name evidence="1" type="ORF">P6P90_12675</name>
</gene>
<proteinExistence type="predicted"/>
<evidence type="ECO:0000313" key="2">
    <source>
        <dbReference type="Proteomes" id="UP001218246"/>
    </source>
</evidence>
<protein>
    <submittedName>
        <fullName evidence="1">Uncharacterized protein</fullName>
    </submittedName>
</protein>
<keyword evidence="2" id="KW-1185">Reference proteome</keyword>
<dbReference type="RefSeq" id="WP_124565178.1">
    <property type="nucleotide sequence ID" value="NZ_JARRRY010000013.1"/>
</dbReference>
<dbReference type="EMBL" id="JARULN010000013">
    <property type="protein sequence ID" value="MDG5754816.1"/>
    <property type="molecule type" value="Genomic_DNA"/>
</dbReference>